<reference evidence="17 18" key="1">
    <citation type="submission" date="2018-08" db="EMBL/GenBank/DDBJ databases">
        <title>Aphanomyces genome sequencing and annotation.</title>
        <authorList>
            <person name="Minardi D."/>
            <person name="Oidtmann B."/>
            <person name="Van Der Giezen M."/>
            <person name="Studholme D.J."/>
        </authorList>
    </citation>
    <scope>NUCLEOTIDE SEQUENCE [LARGE SCALE GENOMIC DNA]</scope>
    <source>
        <strain evidence="16 19">D2</strain>
        <strain evidence="14 17">Kv</strain>
        <strain evidence="15 18">Yx</strain>
    </source>
</reference>
<name>A0A397CKE3_APHAT</name>
<evidence type="ECO:0000313" key="18">
    <source>
        <dbReference type="Proteomes" id="UP000266239"/>
    </source>
</evidence>
<dbReference type="InterPro" id="IPR038654">
    <property type="entry name" value="PINIT_sf"/>
</dbReference>
<evidence type="ECO:0000259" key="13">
    <source>
        <dbReference type="PROSITE" id="PS51044"/>
    </source>
</evidence>
<dbReference type="VEuPathDB" id="FungiDB:H257_02804"/>
<dbReference type="InterPro" id="IPR003034">
    <property type="entry name" value="SAP_dom"/>
</dbReference>
<dbReference type="GO" id="GO:0061665">
    <property type="term" value="F:SUMO ligase activity"/>
    <property type="evidence" value="ECO:0007669"/>
    <property type="project" value="TreeGrafter"/>
</dbReference>
<gene>
    <name evidence="15" type="ORF">DYB25_008855</name>
    <name evidence="16" type="ORF">DYB30_000927</name>
    <name evidence="14" type="ORF">DYB36_002845</name>
</gene>
<evidence type="ECO:0000256" key="11">
    <source>
        <dbReference type="SAM" id="MobiDB-lite"/>
    </source>
</evidence>
<accession>A0A397CKE3</accession>
<evidence type="ECO:0000256" key="8">
    <source>
        <dbReference type="ARBA" id="ARBA00022833"/>
    </source>
</evidence>
<evidence type="ECO:0000313" key="16">
    <source>
        <dbReference type="EMBL" id="RHY45104.1"/>
    </source>
</evidence>
<dbReference type="GO" id="GO:0016925">
    <property type="term" value="P:protein sumoylation"/>
    <property type="evidence" value="ECO:0007669"/>
    <property type="project" value="UniProtKB-UniPathway"/>
</dbReference>
<dbReference type="SUPFAM" id="SSF68906">
    <property type="entry name" value="SAP domain"/>
    <property type="match status" value="1"/>
</dbReference>
<comment type="similarity">
    <text evidence="3">Belongs to the PIAS family.</text>
</comment>
<comment type="caution">
    <text evidence="16">The sequence shown here is derived from an EMBL/GenBank/DDBJ whole genome shotgun (WGS) entry which is preliminary data.</text>
</comment>
<dbReference type="Gene3D" id="3.30.40.10">
    <property type="entry name" value="Zinc/RING finger domain, C3HC4 (zinc finger)"/>
    <property type="match status" value="1"/>
</dbReference>
<sequence>MINPPIPLSSMGDRLASLKVPELKGLAKQMSLSISGRKQELIDRIVQKCSQFHTLQSAGSLSDTQSHFYTQHMVNGYREMEQLLLGTTSMQQPSSTPGNIRMMKAPVANAHPSSVSAPGGSWGPLHATNGGGMAVNGAAILHHANAFAMRGGPPPAVEITVGYAPELNNARCLCPVKASRGSGVSTCAKCATAVHSKCHQTTQMTDSWHCEACRAVVFEPFFRVQTTFGFPTFLRFTASNRQQIQYDIPPDDLIAMKQRKGTQPGCLELQLRCFAMKDPLSEGHCWPTCCTILVNGYACALVQRAVPGQTNTSKVLREQPLNLLPMSRHGTNTIDIRTADSLPNLYVFVIQRVEKQDLDHLLQHVVAQSEPITYAQAKADVIKSFGGDDDDDIVATCTMLSVRCPLGLCVIDLPARGIHCQHLQCFDLKTFLLFNRTARSRAWKCIVCHKFIALDDLRIDPYLKQLLADVRDDEELEEVEIFPDATWRKRVTEDDPSDKKPKPATDDKLLLDIIPIDVLGSPRPAAAASVPLDSIDLTLSSDDEDEVRPLADLLHPAPPSSSSSMPHVLWNAASTWTTTPAQPQWSNASAFGGMLDVTYDDPWASPPPPPLAAAAAPGGFAGFSAPTTSSAPRLPSLAAQAPTNPSSSLHPSSSFSSTPGFAQYYTNGGGGFDKDSTPPPLGDAWHQGAAKARKRLHRGDQVLPPASFPQPPNPQTHTARSHGFTSSSSSSSNGGGPPKSAMSMANVIYLDDDSE</sequence>
<evidence type="ECO:0000256" key="1">
    <source>
        <dbReference type="ARBA" id="ARBA00004123"/>
    </source>
</evidence>
<evidence type="ECO:0000313" key="15">
    <source>
        <dbReference type="EMBL" id="RHY13603.1"/>
    </source>
</evidence>
<evidence type="ECO:0000256" key="3">
    <source>
        <dbReference type="ARBA" id="ARBA00005383"/>
    </source>
</evidence>
<evidence type="ECO:0000256" key="2">
    <source>
        <dbReference type="ARBA" id="ARBA00004718"/>
    </source>
</evidence>
<dbReference type="Gene3D" id="2.60.120.780">
    <property type="entry name" value="PINIT domain"/>
    <property type="match status" value="1"/>
</dbReference>
<dbReference type="EMBL" id="QUTD01008721">
    <property type="protein sequence ID" value="RHY45104.1"/>
    <property type="molecule type" value="Genomic_DNA"/>
</dbReference>
<evidence type="ECO:0000259" key="12">
    <source>
        <dbReference type="PROSITE" id="PS50800"/>
    </source>
</evidence>
<protein>
    <recommendedName>
        <fullName evidence="20">SP-RING-type domain-containing protein</fullName>
    </recommendedName>
</protein>
<comment type="pathway">
    <text evidence="2">Protein modification; protein sumoylation.</text>
</comment>
<dbReference type="Pfam" id="PF02037">
    <property type="entry name" value="SAP"/>
    <property type="match status" value="1"/>
</dbReference>
<dbReference type="EMBL" id="QUSZ01007273">
    <property type="protein sequence ID" value="RHY03027.1"/>
    <property type="molecule type" value="Genomic_DNA"/>
</dbReference>
<dbReference type="AlphaFoldDB" id="A0A397CKE3"/>
<dbReference type="InterPro" id="IPR013083">
    <property type="entry name" value="Znf_RING/FYVE/PHD"/>
</dbReference>
<evidence type="ECO:0000313" key="17">
    <source>
        <dbReference type="Proteomes" id="UP000265427"/>
    </source>
</evidence>
<dbReference type="EMBL" id="QUTA01005893">
    <property type="protein sequence ID" value="RHY13603.1"/>
    <property type="molecule type" value="Genomic_DNA"/>
</dbReference>
<keyword evidence="5" id="KW-0479">Metal-binding</keyword>
<evidence type="ECO:0008006" key="20">
    <source>
        <dbReference type="Google" id="ProtNLM"/>
    </source>
</evidence>
<dbReference type="PANTHER" id="PTHR10782">
    <property type="entry name" value="ZINC FINGER MIZ DOMAIN-CONTAINING PROTEIN"/>
    <property type="match status" value="1"/>
</dbReference>
<dbReference type="SUPFAM" id="SSF57903">
    <property type="entry name" value="FYVE/PHD zinc finger"/>
    <property type="match status" value="1"/>
</dbReference>
<evidence type="ECO:0000256" key="4">
    <source>
        <dbReference type="ARBA" id="ARBA00022679"/>
    </source>
</evidence>
<evidence type="ECO:0000256" key="9">
    <source>
        <dbReference type="ARBA" id="ARBA00023242"/>
    </source>
</evidence>
<dbReference type="Pfam" id="PF02891">
    <property type="entry name" value="zf-MIZ"/>
    <property type="match status" value="1"/>
</dbReference>
<dbReference type="PANTHER" id="PTHR10782:SF4">
    <property type="entry name" value="TONALLI, ISOFORM E"/>
    <property type="match status" value="1"/>
</dbReference>
<evidence type="ECO:0000313" key="19">
    <source>
        <dbReference type="Proteomes" id="UP000266643"/>
    </source>
</evidence>
<comment type="subcellular location">
    <subcellularLocation>
        <location evidence="1">Nucleus</location>
    </subcellularLocation>
</comment>
<dbReference type="PROSITE" id="PS51044">
    <property type="entry name" value="ZF_SP_RING"/>
    <property type="match status" value="1"/>
</dbReference>
<dbReference type="PROSITE" id="PS50800">
    <property type="entry name" value="SAP"/>
    <property type="match status" value="1"/>
</dbReference>
<feature type="domain" description="SAP" evidence="12">
    <location>
        <begin position="15"/>
        <end position="49"/>
    </location>
</feature>
<keyword evidence="7" id="KW-0833">Ubl conjugation pathway</keyword>
<keyword evidence="6 10" id="KW-0863">Zinc-finger</keyword>
<feature type="compositionally biased region" description="Low complexity" evidence="11">
    <location>
        <begin position="645"/>
        <end position="659"/>
    </location>
</feature>
<keyword evidence="8" id="KW-0862">Zinc</keyword>
<proteinExistence type="inferred from homology"/>
<dbReference type="UniPathway" id="UPA00886"/>
<dbReference type="CDD" id="cd16650">
    <property type="entry name" value="SP-RING_PIAS-like"/>
    <property type="match status" value="1"/>
</dbReference>
<dbReference type="GO" id="GO:0005634">
    <property type="term" value="C:nucleus"/>
    <property type="evidence" value="ECO:0007669"/>
    <property type="project" value="UniProtKB-SubCell"/>
</dbReference>
<dbReference type="InterPro" id="IPR011011">
    <property type="entry name" value="Znf_FYVE_PHD"/>
</dbReference>
<evidence type="ECO:0000256" key="7">
    <source>
        <dbReference type="ARBA" id="ARBA00022786"/>
    </source>
</evidence>
<dbReference type="Proteomes" id="UP000266239">
    <property type="component" value="Unassembled WGS sequence"/>
</dbReference>
<evidence type="ECO:0000256" key="10">
    <source>
        <dbReference type="PROSITE-ProRule" id="PRU00452"/>
    </source>
</evidence>
<dbReference type="Proteomes" id="UP000266643">
    <property type="component" value="Unassembled WGS sequence"/>
</dbReference>
<feature type="region of interest" description="Disordered" evidence="11">
    <location>
        <begin position="624"/>
        <end position="755"/>
    </location>
</feature>
<evidence type="ECO:0000256" key="5">
    <source>
        <dbReference type="ARBA" id="ARBA00022723"/>
    </source>
</evidence>
<dbReference type="InterPro" id="IPR036361">
    <property type="entry name" value="SAP_dom_sf"/>
</dbReference>
<dbReference type="GO" id="GO:0008270">
    <property type="term" value="F:zinc ion binding"/>
    <property type="evidence" value="ECO:0007669"/>
    <property type="project" value="UniProtKB-KW"/>
</dbReference>
<evidence type="ECO:0000313" key="14">
    <source>
        <dbReference type="EMBL" id="RHY03027.1"/>
    </source>
</evidence>
<dbReference type="Proteomes" id="UP000265427">
    <property type="component" value="Unassembled WGS sequence"/>
</dbReference>
<dbReference type="InterPro" id="IPR004181">
    <property type="entry name" value="Znf_MIZ"/>
</dbReference>
<keyword evidence="4" id="KW-0808">Transferase</keyword>
<evidence type="ECO:0000256" key="6">
    <source>
        <dbReference type="ARBA" id="ARBA00022771"/>
    </source>
</evidence>
<dbReference type="GO" id="GO:0000785">
    <property type="term" value="C:chromatin"/>
    <property type="evidence" value="ECO:0007669"/>
    <property type="project" value="TreeGrafter"/>
</dbReference>
<dbReference type="Gene3D" id="1.10.720.30">
    <property type="entry name" value="SAP domain"/>
    <property type="match status" value="1"/>
</dbReference>
<feature type="domain" description="SP-RING-type" evidence="13">
    <location>
        <begin position="389"/>
        <end position="472"/>
    </location>
</feature>
<organism evidence="16 19">
    <name type="scientific">Aphanomyces astaci</name>
    <name type="common">Crayfish plague agent</name>
    <dbReference type="NCBI Taxonomy" id="112090"/>
    <lineage>
        <taxon>Eukaryota</taxon>
        <taxon>Sar</taxon>
        <taxon>Stramenopiles</taxon>
        <taxon>Oomycota</taxon>
        <taxon>Saprolegniomycetes</taxon>
        <taxon>Saprolegniales</taxon>
        <taxon>Verrucalvaceae</taxon>
        <taxon>Aphanomyces</taxon>
    </lineage>
</organism>
<dbReference type="SMART" id="SM00513">
    <property type="entry name" value="SAP"/>
    <property type="match status" value="1"/>
</dbReference>
<keyword evidence="9" id="KW-0539">Nucleus</keyword>